<dbReference type="AlphaFoldDB" id="A0A9W9YRK7"/>
<comment type="similarity">
    <text evidence="1">Belongs to the PSMG1 family.</text>
</comment>
<sequence length="274" mass="31032">MAAAFGVWEIKFPSSRAVYDEDDEEDEEHSSEDDLRSLHFHRAPHLDQKPSPTECPLLVLAIGEVATTFVEAHFLSAGSEIVACITSKKTNEVDFEKLCSTYKSADTCCLHRLTTSQDDSVLCQCRTTVPQEKAFHWTEKLFENFKPSKVVILTSAPACEYHTNTPGNLKPDFVKVLKTDSWQEKISHRECSFWKLLTSSVESQHQFCQIHSMAAALFVCFTESSHVDSQSVEAFHFLLKHPPLRSLHQASSEQVTKVLKSLRSGKLLEMNMYM</sequence>
<dbReference type="OrthoDB" id="17536at2759"/>
<evidence type="ECO:0000256" key="1">
    <source>
        <dbReference type="ARBA" id="ARBA00005261"/>
    </source>
</evidence>
<keyword evidence="5" id="KW-1185">Reference proteome</keyword>
<dbReference type="GO" id="GO:0070628">
    <property type="term" value="F:proteasome binding"/>
    <property type="evidence" value="ECO:0007669"/>
    <property type="project" value="TreeGrafter"/>
</dbReference>
<evidence type="ECO:0000256" key="2">
    <source>
        <dbReference type="ARBA" id="ARBA00019180"/>
    </source>
</evidence>
<dbReference type="GO" id="GO:0000502">
    <property type="term" value="C:proteasome complex"/>
    <property type="evidence" value="ECO:0007669"/>
    <property type="project" value="UniProtKB-KW"/>
</dbReference>
<keyword evidence="3" id="KW-0143">Chaperone</keyword>
<dbReference type="InterPro" id="IPR016565">
    <property type="entry name" value="Proteasome_assmbl_chp_1"/>
</dbReference>
<dbReference type="PANTHER" id="PTHR15069:SF1">
    <property type="entry name" value="PROTEASOME ASSEMBLY CHAPERONE 1"/>
    <property type="match status" value="1"/>
</dbReference>
<comment type="caution">
    <text evidence="4">The sequence shown here is derived from an EMBL/GenBank/DDBJ whole genome shotgun (WGS) entry which is preliminary data.</text>
</comment>
<dbReference type="GO" id="GO:0005783">
    <property type="term" value="C:endoplasmic reticulum"/>
    <property type="evidence" value="ECO:0007669"/>
    <property type="project" value="InterPro"/>
</dbReference>
<gene>
    <name evidence="4" type="primary">PSMG1</name>
    <name evidence="4" type="ORF">OS493_009854</name>
</gene>
<name>A0A9W9YRK7_9CNID</name>
<evidence type="ECO:0000256" key="3">
    <source>
        <dbReference type="ARBA" id="ARBA00023186"/>
    </source>
</evidence>
<keyword evidence="4" id="KW-0647">Proteasome</keyword>
<dbReference type="GO" id="GO:0080129">
    <property type="term" value="P:proteasome core complex assembly"/>
    <property type="evidence" value="ECO:0007669"/>
    <property type="project" value="TreeGrafter"/>
</dbReference>
<dbReference type="EMBL" id="MU827305">
    <property type="protein sequence ID" value="KAJ7363691.1"/>
    <property type="molecule type" value="Genomic_DNA"/>
</dbReference>
<dbReference type="PANTHER" id="PTHR15069">
    <property type="entry name" value="PROTEASOME ASSEMBLY CHAPERONE 1"/>
    <property type="match status" value="1"/>
</dbReference>
<organism evidence="4 5">
    <name type="scientific">Desmophyllum pertusum</name>
    <dbReference type="NCBI Taxonomy" id="174260"/>
    <lineage>
        <taxon>Eukaryota</taxon>
        <taxon>Metazoa</taxon>
        <taxon>Cnidaria</taxon>
        <taxon>Anthozoa</taxon>
        <taxon>Hexacorallia</taxon>
        <taxon>Scleractinia</taxon>
        <taxon>Caryophylliina</taxon>
        <taxon>Caryophylliidae</taxon>
        <taxon>Desmophyllum</taxon>
    </lineage>
</organism>
<evidence type="ECO:0000313" key="5">
    <source>
        <dbReference type="Proteomes" id="UP001163046"/>
    </source>
</evidence>
<reference evidence="4" key="1">
    <citation type="submission" date="2023-01" db="EMBL/GenBank/DDBJ databases">
        <title>Genome assembly of the deep-sea coral Lophelia pertusa.</title>
        <authorList>
            <person name="Herrera S."/>
            <person name="Cordes E."/>
        </authorList>
    </citation>
    <scope>NUCLEOTIDE SEQUENCE</scope>
    <source>
        <strain evidence="4">USNM1676648</strain>
        <tissue evidence="4">Polyp</tissue>
    </source>
</reference>
<proteinExistence type="inferred from homology"/>
<evidence type="ECO:0000313" key="4">
    <source>
        <dbReference type="EMBL" id="KAJ7363691.1"/>
    </source>
</evidence>
<dbReference type="Proteomes" id="UP001163046">
    <property type="component" value="Unassembled WGS sequence"/>
</dbReference>
<accession>A0A9W9YRK7</accession>
<dbReference type="Pfam" id="PF16094">
    <property type="entry name" value="PAC1"/>
    <property type="match status" value="1"/>
</dbReference>
<protein>
    <recommendedName>
        <fullName evidence="2">Proteasome assembly chaperone 1</fullName>
    </recommendedName>
</protein>